<gene>
    <name evidence="2" type="ORF">BOLC6T36858H</name>
</gene>
<dbReference type="AlphaFoldDB" id="A0A3P6GYS8"/>
<name>A0A3P6GYS8_BRAOL</name>
<evidence type="ECO:0000313" key="2">
    <source>
        <dbReference type="EMBL" id="VDD61405.1"/>
    </source>
</evidence>
<sequence>MCIIGQLKVCICIFYILSSSQYHVYVRKFRTKQQLK</sequence>
<accession>A0A3P6GYS8</accession>
<feature type="transmembrane region" description="Helical" evidence="1">
    <location>
        <begin position="6"/>
        <end position="26"/>
    </location>
</feature>
<dbReference type="EMBL" id="LR031880">
    <property type="protein sequence ID" value="VDD61405.1"/>
    <property type="molecule type" value="Genomic_DNA"/>
</dbReference>
<protein>
    <submittedName>
        <fullName evidence="2">Uncharacterized protein</fullName>
    </submittedName>
</protein>
<proteinExistence type="predicted"/>
<reference evidence="2" key="1">
    <citation type="submission" date="2018-11" db="EMBL/GenBank/DDBJ databases">
        <authorList>
            <consortium name="Genoscope - CEA"/>
            <person name="William W."/>
        </authorList>
    </citation>
    <scope>NUCLEOTIDE SEQUENCE</scope>
</reference>
<keyword evidence="1" id="KW-1133">Transmembrane helix</keyword>
<keyword evidence="1" id="KW-0472">Membrane</keyword>
<organism evidence="2">
    <name type="scientific">Brassica oleracea</name>
    <name type="common">Wild cabbage</name>
    <dbReference type="NCBI Taxonomy" id="3712"/>
    <lineage>
        <taxon>Eukaryota</taxon>
        <taxon>Viridiplantae</taxon>
        <taxon>Streptophyta</taxon>
        <taxon>Embryophyta</taxon>
        <taxon>Tracheophyta</taxon>
        <taxon>Spermatophyta</taxon>
        <taxon>Magnoliopsida</taxon>
        <taxon>eudicotyledons</taxon>
        <taxon>Gunneridae</taxon>
        <taxon>Pentapetalae</taxon>
        <taxon>rosids</taxon>
        <taxon>malvids</taxon>
        <taxon>Brassicales</taxon>
        <taxon>Brassicaceae</taxon>
        <taxon>Brassiceae</taxon>
        <taxon>Brassica</taxon>
    </lineage>
</organism>
<evidence type="ECO:0000256" key="1">
    <source>
        <dbReference type="SAM" id="Phobius"/>
    </source>
</evidence>
<keyword evidence="1" id="KW-0812">Transmembrane</keyword>